<comment type="pathway">
    <text evidence="2 8">Amino-acid biosynthesis; L-valine biosynthesis; L-valine from pyruvate: step 1/4.</text>
</comment>
<keyword evidence="8 10" id="KW-0808">Transferase</keyword>
<proteinExistence type="inferred from homology"/>
<dbReference type="FunFam" id="3.30.70.1150:FF:000001">
    <property type="entry name" value="Acetolactate synthase small subunit"/>
    <property type="match status" value="1"/>
</dbReference>
<sequence length="180" mass="20132">MSNSILAQLQQYHTITVLVENHPGVLARVASLFARRGFNIESLAVSVTDRPEISRMTIVVEGDHRVLEQITKQLNKLVEVIKVVEYTETAAVERELALIKVNAEPKDRGEIMQIVEIFRGRIIDMSEKTFIVEVTGSTEKLDKIVQLLNTYGIREMVRTGIIAMARGAKTAARSGRDSID</sequence>
<feature type="domain" description="ACT" evidence="9">
    <location>
        <begin position="14"/>
        <end position="88"/>
    </location>
</feature>
<dbReference type="GO" id="GO:0005829">
    <property type="term" value="C:cytosol"/>
    <property type="evidence" value="ECO:0007669"/>
    <property type="project" value="TreeGrafter"/>
</dbReference>
<organism evidence="10 11">
    <name type="scientific">Chthonomonas calidirosea (strain DSM 23976 / ICMP 18418 / T49)</name>
    <dbReference type="NCBI Taxonomy" id="1303518"/>
    <lineage>
        <taxon>Bacteria</taxon>
        <taxon>Bacillati</taxon>
        <taxon>Armatimonadota</taxon>
        <taxon>Chthonomonadia</taxon>
        <taxon>Chthonomonadales</taxon>
        <taxon>Chthonomonadaceae</taxon>
        <taxon>Chthonomonas</taxon>
    </lineage>
</organism>
<dbReference type="PROSITE" id="PS51671">
    <property type="entry name" value="ACT"/>
    <property type="match status" value="1"/>
</dbReference>
<dbReference type="UniPathway" id="UPA00049">
    <property type="reaction ID" value="UER00059"/>
</dbReference>
<evidence type="ECO:0000256" key="7">
    <source>
        <dbReference type="ARBA" id="ARBA00048670"/>
    </source>
</evidence>
<dbReference type="InterPro" id="IPR039557">
    <property type="entry name" value="AHAS_ACT"/>
</dbReference>
<protein>
    <recommendedName>
        <fullName evidence="8">Acetolactate synthase small subunit</fullName>
        <shortName evidence="8">AHAS</shortName>
        <shortName evidence="8">ALS</shortName>
        <ecNumber evidence="8">2.2.1.6</ecNumber>
    </recommendedName>
    <alternativeName>
        <fullName evidence="8">Acetohydroxy-acid synthase small subunit</fullName>
    </alternativeName>
</protein>
<dbReference type="STRING" id="454171.CP488_01162"/>
<name>S0F090_CHTCT</name>
<dbReference type="PANTHER" id="PTHR30239">
    <property type="entry name" value="ACETOLACTATE SYNTHASE SMALL SUBUNIT"/>
    <property type="match status" value="1"/>
</dbReference>
<reference evidence="11" key="1">
    <citation type="submission" date="2013-03" db="EMBL/GenBank/DDBJ databases">
        <title>Genome sequence of Chthonomonas calidirosea, the first sequenced genome from the Armatimonadetes phylum (formally candidate division OP10).</title>
        <authorList>
            <person name="Lee K.C.Y."/>
            <person name="Morgan X.C."/>
            <person name="Dunfield P.F."/>
            <person name="Tamas I."/>
            <person name="Houghton K.M."/>
            <person name="Vyssotski M."/>
            <person name="Ryan J.L.J."/>
            <person name="Lagutin K."/>
            <person name="McDonald I.R."/>
            <person name="Stott M.B."/>
        </authorList>
    </citation>
    <scope>NUCLEOTIDE SEQUENCE [LARGE SCALE GENOMIC DNA]</scope>
    <source>
        <strain evidence="11">DSM 23976 / ICMP 18418 / T49</strain>
    </source>
</reference>
<dbReference type="InterPro" id="IPR045865">
    <property type="entry name" value="ACT-like_dom_sf"/>
</dbReference>
<keyword evidence="5 8" id="KW-0028">Amino-acid biosynthesis</keyword>
<gene>
    <name evidence="10" type="ORF">CCALI_02924</name>
</gene>
<dbReference type="Gene3D" id="3.30.70.1150">
    <property type="entry name" value="ACT-like. Chain A, domain 2"/>
    <property type="match status" value="1"/>
</dbReference>
<keyword evidence="11" id="KW-1185">Reference proteome</keyword>
<dbReference type="GO" id="GO:0003984">
    <property type="term" value="F:acetolactate synthase activity"/>
    <property type="evidence" value="ECO:0007669"/>
    <property type="project" value="UniProtKB-UniRule"/>
</dbReference>
<dbReference type="GO" id="GO:0009097">
    <property type="term" value="P:isoleucine biosynthetic process"/>
    <property type="evidence" value="ECO:0007669"/>
    <property type="project" value="UniProtKB-UniRule"/>
</dbReference>
<comment type="pathway">
    <text evidence="1 8">Amino-acid biosynthesis; L-isoleucine biosynthesis; L-isoleucine from 2-oxobutanoate: step 1/4.</text>
</comment>
<evidence type="ECO:0000313" key="10">
    <source>
        <dbReference type="EMBL" id="CCW36709.1"/>
    </source>
</evidence>
<dbReference type="KEGG" id="ccz:CCALI_02924"/>
<comment type="catalytic activity">
    <reaction evidence="7 8">
        <text>2 pyruvate + H(+) = (2S)-2-acetolactate + CO2</text>
        <dbReference type="Rhea" id="RHEA:25249"/>
        <dbReference type="ChEBI" id="CHEBI:15361"/>
        <dbReference type="ChEBI" id="CHEBI:15378"/>
        <dbReference type="ChEBI" id="CHEBI:16526"/>
        <dbReference type="ChEBI" id="CHEBI:58476"/>
        <dbReference type="EC" id="2.2.1.6"/>
    </reaction>
</comment>
<dbReference type="Gene3D" id="3.30.70.260">
    <property type="match status" value="1"/>
</dbReference>
<evidence type="ECO:0000256" key="4">
    <source>
        <dbReference type="ARBA" id="ARBA00011744"/>
    </source>
</evidence>
<comment type="function">
    <text evidence="8">Catalyzes the conversion of 2 pyruvate molecules into acetolactate in the first common step of the biosynthetic pathway of the branched-amino acids such as leucine, isoleucine, and valine.</text>
</comment>
<dbReference type="InterPro" id="IPR054480">
    <property type="entry name" value="AHAS_small-like_ACT"/>
</dbReference>
<evidence type="ECO:0000256" key="1">
    <source>
        <dbReference type="ARBA" id="ARBA00004974"/>
    </source>
</evidence>
<dbReference type="NCBIfam" id="TIGR00119">
    <property type="entry name" value="acolac_sm"/>
    <property type="match status" value="1"/>
</dbReference>
<dbReference type="EMBL" id="HF951689">
    <property type="protein sequence ID" value="CCW36709.1"/>
    <property type="molecule type" value="Genomic_DNA"/>
</dbReference>
<evidence type="ECO:0000313" key="11">
    <source>
        <dbReference type="Proteomes" id="UP000014227"/>
    </source>
</evidence>
<dbReference type="EC" id="2.2.1.6" evidence="8"/>
<dbReference type="InterPro" id="IPR019455">
    <property type="entry name" value="Acetolactate_synth_ssu_C"/>
</dbReference>
<dbReference type="Pfam" id="PF10369">
    <property type="entry name" value="ALS_ss_C"/>
    <property type="match status" value="1"/>
</dbReference>
<evidence type="ECO:0000256" key="5">
    <source>
        <dbReference type="ARBA" id="ARBA00022605"/>
    </source>
</evidence>
<dbReference type="InterPro" id="IPR027271">
    <property type="entry name" value="Acetolactate_synth/TF_NikR_C"/>
</dbReference>
<dbReference type="InParanoid" id="S0F090"/>
<evidence type="ECO:0000256" key="2">
    <source>
        <dbReference type="ARBA" id="ARBA00005025"/>
    </source>
</evidence>
<dbReference type="HOGENOM" id="CLU_055003_1_3_0"/>
<dbReference type="InterPro" id="IPR004789">
    <property type="entry name" value="Acetalactate_synth_ssu"/>
</dbReference>
<dbReference type="GO" id="GO:1990610">
    <property type="term" value="F:acetolactate synthase regulator activity"/>
    <property type="evidence" value="ECO:0007669"/>
    <property type="project" value="UniProtKB-UniRule"/>
</dbReference>
<accession>S0F090</accession>
<evidence type="ECO:0000259" key="9">
    <source>
        <dbReference type="PROSITE" id="PS51671"/>
    </source>
</evidence>
<keyword evidence="6 8" id="KW-0100">Branched-chain amino acid biosynthesis</keyword>
<dbReference type="InterPro" id="IPR002912">
    <property type="entry name" value="ACT_dom"/>
</dbReference>
<dbReference type="AlphaFoldDB" id="S0F090"/>
<comment type="subunit">
    <text evidence="4 8">Dimer of large and small chains.</text>
</comment>
<dbReference type="CDD" id="cd04878">
    <property type="entry name" value="ACT_AHAS"/>
    <property type="match status" value="1"/>
</dbReference>
<dbReference type="NCBIfam" id="NF008864">
    <property type="entry name" value="PRK11895.1"/>
    <property type="match status" value="1"/>
</dbReference>
<dbReference type="Proteomes" id="UP000014227">
    <property type="component" value="Chromosome I"/>
</dbReference>
<dbReference type="FunCoup" id="S0F090">
    <property type="interactions" value="325"/>
</dbReference>
<dbReference type="PANTHER" id="PTHR30239:SF0">
    <property type="entry name" value="ACETOLACTATE SYNTHASE SMALL SUBUNIT 1, CHLOROPLASTIC"/>
    <property type="match status" value="1"/>
</dbReference>
<dbReference type="SUPFAM" id="SSF55021">
    <property type="entry name" value="ACT-like"/>
    <property type="match status" value="2"/>
</dbReference>
<dbReference type="FunFam" id="3.30.70.260:FF:000001">
    <property type="entry name" value="Acetolactate synthase, small subunit"/>
    <property type="match status" value="1"/>
</dbReference>
<dbReference type="PATRIC" id="fig|1303518.3.peg.3030"/>
<comment type="similarity">
    <text evidence="3 8">Belongs to the acetolactate synthase small subunit family.</text>
</comment>
<dbReference type="eggNOG" id="COG0440">
    <property type="taxonomic scope" value="Bacteria"/>
</dbReference>
<dbReference type="GO" id="GO:0009099">
    <property type="term" value="P:L-valine biosynthetic process"/>
    <property type="evidence" value="ECO:0007669"/>
    <property type="project" value="UniProtKB-UniRule"/>
</dbReference>
<dbReference type="Pfam" id="PF22629">
    <property type="entry name" value="ACT_AHAS_ss"/>
    <property type="match status" value="1"/>
</dbReference>
<dbReference type="UniPathway" id="UPA00047">
    <property type="reaction ID" value="UER00055"/>
</dbReference>
<evidence type="ECO:0000256" key="6">
    <source>
        <dbReference type="ARBA" id="ARBA00023304"/>
    </source>
</evidence>
<evidence type="ECO:0000256" key="3">
    <source>
        <dbReference type="ARBA" id="ARBA00006341"/>
    </source>
</evidence>
<evidence type="ECO:0000256" key="8">
    <source>
        <dbReference type="RuleBase" id="RU368092"/>
    </source>
</evidence>